<organism evidence="2">
    <name type="scientific">Thermofilum adornatum</name>
    <dbReference type="NCBI Taxonomy" id="1365176"/>
    <lineage>
        <taxon>Archaea</taxon>
        <taxon>Thermoproteota</taxon>
        <taxon>Thermoprotei</taxon>
        <taxon>Thermofilales</taxon>
        <taxon>Thermofilaceae</taxon>
        <taxon>Thermofilum</taxon>
    </lineage>
</organism>
<dbReference type="EMBL" id="DSAY01000071">
    <property type="protein sequence ID" value="HDP14861.1"/>
    <property type="molecule type" value="Genomic_DNA"/>
</dbReference>
<gene>
    <name evidence="2" type="ORF">ENN26_03680</name>
</gene>
<dbReference type="InterPro" id="IPR013373">
    <property type="entry name" value="Flagellin/pilin_N_arc"/>
</dbReference>
<feature type="transmembrane region" description="Helical" evidence="1">
    <location>
        <begin position="12"/>
        <end position="38"/>
    </location>
</feature>
<dbReference type="AlphaFoldDB" id="A0A7C1CDN6"/>
<accession>A0A7C1CDN6</accession>
<proteinExistence type="predicted"/>
<sequence>MQKRRGISPVIATVIIVAVTIAVAIAVAFWMTGIVGLFTGFEQLQIMTVYDDSNGIHMVVKNTGTSPVTITEVYVNGYPLTSVLNTATFKCNSTTLSSSTAITVDPGDQKQCDLTFSSQPTQFKVGPGNSLEIKLHSAGGKDYPKVIVLTGYQPSSRA</sequence>
<dbReference type="NCBIfam" id="TIGR02537">
    <property type="entry name" value="arch_flag_Nterm"/>
    <property type="match status" value="1"/>
</dbReference>
<evidence type="ECO:0000313" key="2">
    <source>
        <dbReference type="EMBL" id="HDP14861.1"/>
    </source>
</evidence>
<keyword evidence="1" id="KW-0812">Transmembrane</keyword>
<name>A0A7C1CDN6_9CREN</name>
<evidence type="ECO:0000256" key="1">
    <source>
        <dbReference type="SAM" id="Phobius"/>
    </source>
</evidence>
<keyword evidence="1" id="KW-1133">Transmembrane helix</keyword>
<reference evidence="2" key="1">
    <citation type="journal article" date="2020" name="mSystems">
        <title>Genome- and Community-Level Interaction Insights into Carbon Utilization and Element Cycling Functions of Hydrothermarchaeota in Hydrothermal Sediment.</title>
        <authorList>
            <person name="Zhou Z."/>
            <person name="Liu Y."/>
            <person name="Xu W."/>
            <person name="Pan J."/>
            <person name="Luo Z.H."/>
            <person name="Li M."/>
        </authorList>
    </citation>
    <scope>NUCLEOTIDE SEQUENCE [LARGE SCALE GENOMIC DNA]</scope>
    <source>
        <strain evidence="2">SpSt-116</strain>
    </source>
</reference>
<keyword evidence="1" id="KW-0472">Membrane</keyword>
<comment type="caution">
    <text evidence="2">The sequence shown here is derived from an EMBL/GenBank/DDBJ whole genome shotgun (WGS) entry which is preliminary data.</text>
</comment>
<protein>
    <submittedName>
        <fullName evidence="2">DUF4352 domain-containing protein</fullName>
    </submittedName>
</protein>